<sequence>MNILVCGLNSYLGKACVSYMQDETYRIHGLVRDEDLFKKNLELPLTARISSVDLIRKGLDFDSFQSHDLRLALYFTQIPDLDDRIAKNYELLSLRNFIHLSQKNSCNRIIYVGRLYDRKHLKEVEQLFRELNVLFTILLKDIAIGVGTTFDRFMNEMLKHGVVFLFKPNSAIKFNPVLLKDVFRWIKNIDWRTSFVNQYVEFGGPKLIDFYDIFKKYAEKRKPNVKFKILPFTNKLLPQLCNKYFYGIKYDLYSDYILELSKSPPVDNSIWGKQFDFKYTSIDEGI</sequence>
<name>A0A4U0GTP6_9SPHI</name>
<comment type="caution">
    <text evidence="1">The sequence shown here is derived from an EMBL/GenBank/DDBJ whole genome shotgun (WGS) entry which is preliminary data.</text>
</comment>
<dbReference type="InterPro" id="IPR036291">
    <property type="entry name" value="NAD(P)-bd_dom_sf"/>
</dbReference>
<evidence type="ECO:0008006" key="3">
    <source>
        <dbReference type="Google" id="ProtNLM"/>
    </source>
</evidence>
<dbReference type="EMBL" id="SUKA01000008">
    <property type="protein sequence ID" value="TJY62421.1"/>
    <property type="molecule type" value="Genomic_DNA"/>
</dbReference>
<evidence type="ECO:0000313" key="2">
    <source>
        <dbReference type="Proteomes" id="UP000309872"/>
    </source>
</evidence>
<dbReference type="SUPFAM" id="SSF51735">
    <property type="entry name" value="NAD(P)-binding Rossmann-fold domains"/>
    <property type="match status" value="1"/>
</dbReference>
<dbReference type="RefSeq" id="WP_136822619.1">
    <property type="nucleotide sequence ID" value="NZ_BMJX01000008.1"/>
</dbReference>
<dbReference type="OrthoDB" id="9774199at2"/>
<gene>
    <name evidence="1" type="ORF">FAZ19_20375</name>
</gene>
<organism evidence="1 2">
    <name type="scientific">Sphingobacterium alkalisoli</name>
    <dbReference type="NCBI Taxonomy" id="1874115"/>
    <lineage>
        <taxon>Bacteria</taxon>
        <taxon>Pseudomonadati</taxon>
        <taxon>Bacteroidota</taxon>
        <taxon>Sphingobacteriia</taxon>
        <taxon>Sphingobacteriales</taxon>
        <taxon>Sphingobacteriaceae</taxon>
        <taxon>Sphingobacterium</taxon>
    </lineage>
</organism>
<dbReference type="Gene3D" id="3.40.50.720">
    <property type="entry name" value="NAD(P)-binding Rossmann-like Domain"/>
    <property type="match status" value="1"/>
</dbReference>
<protein>
    <recommendedName>
        <fullName evidence="3">NAD(P)-dependent oxidoreductase</fullName>
    </recommendedName>
</protein>
<reference evidence="1 2" key="1">
    <citation type="submission" date="2019-04" db="EMBL/GenBank/DDBJ databases">
        <title>Sphingobacterium olei sp. nov., isolated from oil-contaminated soil.</title>
        <authorList>
            <person name="Liu B."/>
        </authorList>
    </citation>
    <scope>NUCLEOTIDE SEQUENCE [LARGE SCALE GENOMIC DNA]</scope>
    <source>
        <strain evidence="1 2">Y3L14</strain>
    </source>
</reference>
<proteinExistence type="predicted"/>
<keyword evidence="2" id="KW-1185">Reference proteome</keyword>
<evidence type="ECO:0000313" key="1">
    <source>
        <dbReference type="EMBL" id="TJY62421.1"/>
    </source>
</evidence>
<dbReference type="AlphaFoldDB" id="A0A4U0GTP6"/>
<dbReference type="Proteomes" id="UP000309872">
    <property type="component" value="Unassembled WGS sequence"/>
</dbReference>
<accession>A0A4U0GTP6</accession>